<reference evidence="2 3" key="1">
    <citation type="submission" date="2019-10" db="EMBL/GenBank/DDBJ databases">
        <title>A soil myxobacterium in the family Polyangiaceae.</title>
        <authorList>
            <person name="Li Y."/>
            <person name="Wang J."/>
        </authorList>
    </citation>
    <scope>NUCLEOTIDE SEQUENCE [LARGE SCALE GENOMIC DNA]</scope>
    <source>
        <strain evidence="2 3">DSM 14734</strain>
    </source>
</reference>
<dbReference type="Pfam" id="PF11617">
    <property type="entry name" value="Cu-binding_MopE"/>
    <property type="match status" value="4"/>
</dbReference>
<comment type="caution">
    <text evidence="2">The sequence shown here is derived from an EMBL/GenBank/DDBJ whole genome shotgun (WGS) entry which is preliminary data.</text>
</comment>
<dbReference type="OrthoDB" id="5497143at2"/>
<feature type="chain" id="PRO_5026978474" evidence="1">
    <location>
        <begin position="34"/>
        <end position="623"/>
    </location>
</feature>
<dbReference type="AlphaFoldDB" id="A0A6N7PYR9"/>
<evidence type="ECO:0000256" key="1">
    <source>
        <dbReference type="SAM" id="SignalP"/>
    </source>
</evidence>
<evidence type="ECO:0000313" key="3">
    <source>
        <dbReference type="Proteomes" id="UP000440224"/>
    </source>
</evidence>
<proteinExistence type="predicted"/>
<dbReference type="InterPro" id="IPR021655">
    <property type="entry name" value="Put_metal-bd"/>
</dbReference>
<name>A0A6N7PYR9_9BACT</name>
<dbReference type="RefSeq" id="WP_153824016.1">
    <property type="nucleotide sequence ID" value="NZ_WJIE01000016.1"/>
</dbReference>
<protein>
    <submittedName>
        <fullName evidence="2">Uncharacterized protein</fullName>
    </submittedName>
</protein>
<dbReference type="EMBL" id="WJIE01000016">
    <property type="protein sequence ID" value="MRG97228.1"/>
    <property type="molecule type" value="Genomic_DNA"/>
</dbReference>
<gene>
    <name evidence="2" type="ORF">GF068_35675</name>
</gene>
<feature type="signal peptide" evidence="1">
    <location>
        <begin position="1"/>
        <end position="33"/>
    </location>
</feature>
<keyword evidence="1" id="KW-0732">Signal</keyword>
<dbReference type="Proteomes" id="UP000440224">
    <property type="component" value="Unassembled WGS sequence"/>
</dbReference>
<organism evidence="2 3">
    <name type="scientific">Polyangium spumosum</name>
    <dbReference type="NCBI Taxonomy" id="889282"/>
    <lineage>
        <taxon>Bacteria</taxon>
        <taxon>Pseudomonadati</taxon>
        <taxon>Myxococcota</taxon>
        <taxon>Polyangia</taxon>
        <taxon>Polyangiales</taxon>
        <taxon>Polyangiaceae</taxon>
        <taxon>Polyangium</taxon>
    </lineage>
</organism>
<keyword evidence="3" id="KW-1185">Reference proteome</keyword>
<evidence type="ECO:0000313" key="2">
    <source>
        <dbReference type="EMBL" id="MRG97228.1"/>
    </source>
</evidence>
<accession>A0A6N7PYR9</accession>
<sequence length="623" mass="62210">MASTFRPRRFAGSALLAAALGLASFLGIEPAHAQTFPADAAWKPLVRGGVPVMDPAGDAASERDVVSDPALGAAAYFAGDANFLYVRLRINDVVLEAPPANFKASGWVCLIDTDGDLSSHELIMGVDGSTDLVELRSSAQLLKSYPTTTHARSVVAPSMVSGDADVFLDWAVARVDLGIANQTPFRLACGSSSDAQSLSVDQISEKGALTLAGLAADSIALYGATCLYDCLDAGQPCDVGVGACLATGSIQCDGLTRSCDAFPNEPGVERCNAIDDDCDGAVDEGFDLGAPCDVGIGACLVSGVLVCSADEAASVCDAFPGEPSAFESCNAVDDDCDGEVDEGLGLGEPCAVGVGACLAAGVMVCDGPRGTTCDATPGVPSIEACNGVDDDCDGEVDEGLGLGDPCTVGVGACLAAGVIVCDASSAATCGATPGMPSTEMCNGIDDDCDDVIDEGCAEPCLADAQCGHPVSGIVCEAGACVPGCRGESGNGCPYGELCTSTDASIGECVAAPYECAKDADCGAADSGRVCDIPARLCQAGCRGAGGNGCPAGSFCTSETSTIGACEPVPTVGFEGNGVFCEASGAGRGRTGGGVPIVLVVGLSAFVARRLSREERSPRGTIEG</sequence>